<reference evidence="1" key="1">
    <citation type="submission" date="2018-05" db="EMBL/GenBank/DDBJ databases">
        <authorList>
            <person name="Lanie J.A."/>
            <person name="Ng W.-L."/>
            <person name="Kazmierczak K.M."/>
            <person name="Andrzejewski T.M."/>
            <person name="Davidsen T.M."/>
            <person name="Wayne K.J."/>
            <person name="Tettelin H."/>
            <person name="Glass J.I."/>
            <person name="Rusch D."/>
            <person name="Podicherti R."/>
            <person name="Tsui H.-C.T."/>
            <person name="Winkler M.E."/>
        </authorList>
    </citation>
    <scope>NUCLEOTIDE SEQUENCE</scope>
</reference>
<organism evidence="1">
    <name type="scientific">marine metagenome</name>
    <dbReference type="NCBI Taxonomy" id="408172"/>
    <lineage>
        <taxon>unclassified sequences</taxon>
        <taxon>metagenomes</taxon>
        <taxon>ecological metagenomes</taxon>
    </lineage>
</organism>
<gene>
    <name evidence="1" type="ORF">METZ01_LOCUS353286</name>
</gene>
<dbReference type="AlphaFoldDB" id="A0A382RT36"/>
<accession>A0A382RT36</accession>
<sequence length="27" mass="3078">MKQLVVIANWMQGKGFSGKNHIPHRSI</sequence>
<proteinExistence type="predicted"/>
<name>A0A382RT36_9ZZZZ</name>
<evidence type="ECO:0000313" key="1">
    <source>
        <dbReference type="EMBL" id="SVD00432.1"/>
    </source>
</evidence>
<dbReference type="EMBL" id="UINC01123750">
    <property type="protein sequence ID" value="SVD00432.1"/>
    <property type="molecule type" value="Genomic_DNA"/>
</dbReference>
<protein>
    <submittedName>
        <fullName evidence="1">Uncharacterized protein</fullName>
    </submittedName>
</protein>